<dbReference type="Pfam" id="PF00106">
    <property type="entry name" value="adh_short"/>
    <property type="match status" value="1"/>
</dbReference>
<dbReference type="InterPro" id="IPR020904">
    <property type="entry name" value="Sc_DH/Rdtase_CS"/>
</dbReference>
<protein>
    <submittedName>
        <fullName evidence="5">NAD(P)-binding protein</fullName>
    </submittedName>
</protein>
<dbReference type="PROSITE" id="PS00061">
    <property type="entry name" value="ADH_SHORT"/>
    <property type="match status" value="1"/>
</dbReference>
<sequence>MPQLTRLVTGTSSGFGEALVSALGARGDRVHLKQENVEILHIDLDSSQAEIDEAVSKAQAAFGGIEVLVNNAGYLLGGPKWAEVYRTNVVGTVNVTRAIMPHFTEKKVGTVVFMGSYVGVVSDLGATPYNATKFALEGVLDGFHKEAAIFGVKTIIIEPGWSRTKFFDPATNIKVAITPVGAYAPVNEQMGQIIQAINGNQPGDPKKTVERITDVVKSEGLATGTELPKRLPLGADALAKVRKKCEETLKICDEWESVITSTTFDT</sequence>
<evidence type="ECO:0000256" key="1">
    <source>
        <dbReference type="ARBA" id="ARBA00006484"/>
    </source>
</evidence>
<dbReference type="AlphaFoldDB" id="A0A6A6SGZ1"/>
<keyword evidence="6" id="KW-1185">Reference proteome</keyword>
<keyword evidence="3" id="KW-0560">Oxidoreductase</keyword>
<proteinExistence type="inferred from homology"/>
<dbReference type="PANTHER" id="PTHR43976">
    <property type="entry name" value="SHORT CHAIN DEHYDROGENASE"/>
    <property type="match status" value="1"/>
</dbReference>
<dbReference type="SUPFAM" id="SSF51735">
    <property type="entry name" value="NAD(P)-binding Rossmann-fold domains"/>
    <property type="match status" value="1"/>
</dbReference>
<dbReference type="InterPro" id="IPR002347">
    <property type="entry name" value="SDR_fam"/>
</dbReference>
<accession>A0A6A6SGZ1</accession>
<reference evidence="5" key="1">
    <citation type="journal article" date="2020" name="Stud. Mycol.">
        <title>101 Dothideomycetes genomes: a test case for predicting lifestyles and emergence of pathogens.</title>
        <authorList>
            <person name="Haridas S."/>
            <person name="Albert R."/>
            <person name="Binder M."/>
            <person name="Bloem J."/>
            <person name="Labutti K."/>
            <person name="Salamov A."/>
            <person name="Andreopoulos B."/>
            <person name="Baker S."/>
            <person name="Barry K."/>
            <person name="Bills G."/>
            <person name="Bluhm B."/>
            <person name="Cannon C."/>
            <person name="Castanera R."/>
            <person name="Culley D."/>
            <person name="Daum C."/>
            <person name="Ezra D."/>
            <person name="Gonzalez J."/>
            <person name="Henrissat B."/>
            <person name="Kuo A."/>
            <person name="Liang C."/>
            <person name="Lipzen A."/>
            <person name="Lutzoni F."/>
            <person name="Magnuson J."/>
            <person name="Mondo S."/>
            <person name="Nolan M."/>
            <person name="Ohm R."/>
            <person name="Pangilinan J."/>
            <person name="Park H.-J."/>
            <person name="Ramirez L."/>
            <person name="Alfaro M."/>
            <person name="Sun H."/>
            <person name="Tritt A."/>
            <person name="Yoshinaga Y."/>
            <person name="Zwiers L.-H."/>
            <person name="Turgeon B."/>
            <person name="Goodwin S."/>
            <person name="Spatafora J."/>
            <person name="Crous P."/>
            <person name="Grigoriev I."/>
        </authorList>
    </citation>
    <scope>NUCLEOTIDE SEQUENCE</scope>
    <source>
        <strain evidence="5">CBS 473.64</strain>
    </source>
</reference>
<dbReference type="EMBL" id="MU006777">
    <property type="protein sequence ID" value="KAF2645494.1"/>
    <property type="molecule type" value="Genomic_DNA"/>
</dbReference>
<comment type="similarity">
    <text evidence="1 4">Belongs to the short-chain dehydrogenases/reductases (SDR) family.</text>
</comment>
<name>A0A6A6SGZ1_9PLEO</name>
<dbReference type="Gene3D" id="3.40.50.720">
    <property type="entry name" value="NAD(P)-binding Rossmann-like Domain"/>
    <property type="match status" value="1"/>
</dbReference>
<evidence type="ECO:0000313" key="5">
    <source>
        <dbReference type="EMBL" id="KAF2645494.1"/>
    </source>
</evidence>
<dbReference type="Proteomes" id="UP000799753">
    <property type="component" value="Unassembled WGS sequence"/>
</dbReference>
<gene>
    <name evidence="5" type="ORF">P280DRAFT_495347</name>
</gene>
<dbReference type="GO" id="GO:0016491">
    <property type="term" value="F:oxidoreductase activity"/>
    <property type="evidence" value="ECO:0007669"/>
    <property type="project" value="UniProtKB-KW"/>
</dbReference>
<keyword evidence="2" id="KW-0521">NADP</keyword>
<dbReference type="PRINTS" id="PR00080">
    <property type="entry name" value="SDRFAMILY"/>
</dbReference>
<dbReference type="PANTHER" id="PTHR43976:SF16">
    <property type="entry name" value="SHORT-CHAIN DEHYDROGENASE_REDUCTASE FAMILY PROTEIN"/>
    <property type="match status" value="1"/>
</dbReference>
<evidence type="ECO:0000313" key="6">
    <source>
        <dbReference type="Proteomes" id="UP000799753"/>
    </source>
</evidence>
<evidence type="ECO:0000256" key="4">
    <source>
        <dbReference type="RuleBase" id="RU000363"/>
    </source>
</evidence>
<organism evidence="5 6">
    <name type="scientific">Massarina eburnea CBS 473.64</name>
    <dbReference type="NCBI Taxonomy" id="1395130"/>
    <lineage>
        <taxon>Eukaryota</taxon>
        <taxon>Fungi</taxon>
        <taxon>Dikarya</taxon>
        <taxon>Ascomycota</taxon>
        <taxon>Pezizomycotina</taxon>
        <taxon>Dothideomycetes</taxon>
        <taxon>Pleosporomycetidae</taxon>
        <taxon>Pleosporales</taxon>
        <taxon>Massarineae</taxon>
        <taxon>Massarinaceae</taxon>
        <taxon>Massarina</taxon>
    </lineage>
</organism>
<dbReference type="InterPro" id="IPR051911">
    <property type="entry name" value="SDR_oxidoreductase"/>
</dbReference>
<dbReference type="OrthoDB" id="1274115at2759"/>
<evidence type="ECO:0000256" key="3">
    <source>
        <dbReference type="ARBA" id="ARBA00023002"/>
    </source>
</evidence>
<dbReference type="InterPro" id="IPR036291">
    <property type="entry name" value="NAD(P)-bd_dom_sf"/>
</dbReference>
<evidence type="ECO:0000256" key="2">
    <source>
        <dbReference type="ARBA" id="ARBA00022857"/>
    </source>
</evidence>
<dbReference type="PRINTS" id="PR00081">
    <property type="entry name" value="GDHRDH"/>
</dbReference>